<reference evidence="1 2" key="1">
    <citation type="submission" date="2018-06" db="EMBL/GenBank/DDBJ databases">
        <title>Genomic Encyclopedia of Archaeal and Bacterial Type Strains, Phase II (KMG-II): from individual species to whole genera.</title>
        <authorList>
            <person name="Goeker M."/>
        </authorList>
    </citation>
    <scope>NUCLEOTIDE SEQUENCE [LARGE SCALE GENOMIC DNA]</scope>
    <source>
        <strain evidence="1 2">DSM 21851</strain>
    </source>
</reference>
<dbReference type="SUPFAM" id="SSF81593">
    <property type="entry name" value="Nucleotidyltransferase substrate binding subunit/domain"/>
    <property type="match status" value="1"/>
</dbReference>
<keyword evidence="1" id="KW-0808">Transferase</keyword>
<name>A0A327WQW1_LARAB</name>
<dbReference type="Pfam" id="PF08780">
    <property type="entry name" value="NTase_sub_bind"/>
    <property type="match status" value="1"/>
</dbReference>
<sequence>MHKSRNLTSHTYNEETADEIANAVKNEYVVLLNGLSHRLEEEQNSQQGSLFKSD</sequence>
<proteinExistence type="predicted"/>
<accession>A0A327WQW1</accession>
<dbReference type="Proteomes" id="UP000248790">
    <property type="component" value="Unassembled WGS sequence"/>
</dbReference>
<keyword evidence="2" id="KW-1185">Reference proteome</keyword>
<evidence type="ECO:0000313" key="2">
    <source>
        <dbReference type="Proteomes" id="UP000248790"/>
    </source>
</evidence>
<protein>
    <submittedName>
        <fullName evidence="1">Nucleotidyltransferase-like protein</fullName>
    </submittedName>
</protein>
<dbReference type="InterPro" id="IPR010235">
    <property type="entry name" value="HepT"/>
</dbReference>
<evidence type="ECO:0000313" key="1">
    <source>
        <dbReference type="EMBL" id="RAJ94003.1"/>
    </source>
</evidence>
<dbReference type="GO" id="GO:0016740">
    <property type="term" value="F:transferase activity"/>
    <property type="evidence" value="ECO:0007669"/>
    <property type="project" value="UniProtKB-KW"/>
</dbReference>
<dbReference type="EMBL" id="QLMC01000005">
    <property type="protein sequence ID" value="RAJ94003.1"/>
    <property type="molecule type" value="Genomic_DNA"/>
</dbReference>
<comment type="caution">
    <text evidence="1">The sequence shown here is derived from an EMBL/GenBank/DDBJ whole genome shotgun (WGS) entry which is preliminary data.</text>
</comment>
<dbReference type="Gene3D" id="1.20.120.330">
    <property type="entry name" value="Nucleotidyltransferases domain 2"/>
    <property type="match status" value="1"/>
</dbReference>
<dbReference type="AlphaFoldDB" id="A0A327WQW1"/>
<organism evidence="1 2">
    <name type="scientific">Larkinella arboricola</name>
    <dbReference type="NCBI Taxonomy" id="643671"/>
    <lineage>
        <taxon>Bacteria</taxon>
        <taxon>Pseudomonadati</taxon>
        <taxon>Bacteroidota</taxon>
        <taxon>Cytophagia</taxon>
        <taxon>Cytophagales</taxon>
        <taxon>Spirosomataceae</taxon>
        <taxon>Larkinella</taxon>
    </lineage>
</organism>
<gene>
    <name evidence="1" type="ORF">LX87_03887</name>
</gene>